<keyword evidence="7" id="KW-1185">Reference proteome</keyword>
<keyword evidence="4" id="KW-0067">ATP-binding</keyword>
<proteinExistence type="predicted"/>
<dbReference type="PANTHER" id="PTHR43289:SF6">
    <property type="entry name" value="SERINE_THREONINE-PROTEIN KINASE NEKL-3"/>
    <property type="match status" value="1"/>
</dbReference>
<dbReference type="RefSeq" id="WP_272424892.1">
    <property type="nucleotide sequence ID" value="NZ_JAGTJJ010000031.1"/>
</dbReference>
<evidence type="ECO:0000259" key="5">
    <source>
        <dbReference type="PROSITE" id="PS50011"/>
    </source>
</evidence>
<dbReference type="Gene3D" id="1.10.510.10">
    <property type="entry name" value="Transferase(Phosphotransferase) domain 1"/>
    <property type="match status" value="1"/>
</dbReference>
<dbReference type="InterPro" id="IPR011009">
    <property type="entry name" value="Kinase-like_dom_sf"/>
</dbReference>
<dbReference type="SUPFAM" id="SSF52540">
    <property type="entry name" value="P-loop containing nucleoside triphosphate hydrolases"/>
    <property type="match status" value="1"/>
</dbReference>
<feature type="domain" description="Protein kinase" evidence="5">
    <location>
        <begin position="18"/>
        <end position="279"/>
    </location>
</feature>
<comment type="caution">
    <text evidence="6">The sequence shown here is derived from an EMBL/GenBank/DDBJ whole genome shotgun (WGS) entry which is preliminary data.</text>
</comment>
<evidence type="ECO:0000256" key="4">
    <source>
        <dbReference type="ARBA" id="ARBA00022840"/>
    </source>
</evidence>
<evidence type="ECO:0000256" key="2">
    <source>
        <dbReference type="ARBA" id="ARBA00022741"/>
    </source>
</evidence>
<evidence type="ECO:0000256" key="1">
    <source>
        <dbReference type="ARBA" id="ARBA00022679"/>
    </source>
</evidence>
<dbReference type="GO" id="GO:0005524">
    <property type="term" value="F:ATP binding"/>
    <property type="evidence" value="ECO:0007669"/>
    <property type="project" value="UniProtKB-KW"/>
</dbReference>
<dbReference type="AlphaFoldDB" id="A0A9X4AWV9"/>
<evidence type="ECO:0000256" key="3">
    <source>
        <dbReference type="ARBA" id="ARBA00022777"/>
    </source>
</evidence>
<keyword evidence="1" id="KW-0808">Transferase</keyword>
<keyword evidence="3 6" id="KW-0418">Kinase</keyword>
<dbReference type="PANTHER" id="PTHR43289">
    <property type="entry name" value="MITOGEN-ACTIVATED PROTEIN KINASE KINASE KINASE 20-RELATED"/>
    <property type="match status" value="1"/>
</dbReference>
<dbReference type="EMBL" id="JAGTJJ010000031">
    <property type="protein sequence ID" value="MDC3985685.1"/>
    <property type="molecule type" value="Genomic_DNA"/>
</dbReference>
<dbReference type="InterPro" id="IPR027417">
    <property type="entry name" value="P-loop_NTPase"/>
</dbReference>
<accession>A0A9X4AWV9</accession>
<reference evidence="6 7" key="1">
    <citation type="submission" date="2021-04" db="EMBL/GenBank/DDBJ databases">
        <title>Genome analysis of Polyangium sp.</title>
        <authorList>
            <person name="Li Y."/>
            <person name="Wang J."/>
        </authorList>
    </citation>
    <scope>NUCLEOTIDE SEQUENCE [LARGE SCALE GENOMIC DNA]</scope>
    <source>
        <strain evidence="6 7">SDU14</strain>
    </source>
</reference>
<dbReference type="PROSITE" id="PS00108">
    <property type="entry name" value="PROTEIN_KINASE_ST"/>
    <property type="match status" value="1"/>
</dbReference>
<dbReference type="InterPro" id="IPR000719">
    <property type="entry name" value="Prot_kinase_dom"/>
</dbReference>
<gene>
    <name evidence="6" type="ORF">KEG57_34715</name>
</gene>
<dbReference type="InterPro" id="IPR041664">
    <property type="entry name" value="AAA_16"/>
</dbReference>
<name>A0A9X4AWV9_9BACT</name>
<dbReference type="SMART" id="SM00220">
    <property type="entry name" value="S_TKc"/>
    <property type="match status" value="1"/>
</dbReference>
<dbReference type="SUPFAM" id="SSF56112">
    <property type="entry name" value="Protein kinase-like (PK-like)"/>
    <property type="match status" value="1"/>
</dbReference>
<sequence length="1254" mass="134214">MAPRSKTLPAGTLVARRFVVRSLAGRGGMGEVYRAADQETGEDVALKLLHTDATSLDTERFAREARILSEIRHPRVVSYVAHGQSEDGWHFLAMQWLDGEDLAKRLARGPLSTREALLLLRRITEGLAALHARRIVHRDLKPSNVLLRGGDIDQATIVDLGIARSMGPATGITATGRSIGTPEYMSPEQVGSEQPIGPASDMFSLGCILFECLAGRPPFVAADAVLVMSKILSEDPPELLPLRPGVPPPVAALVRSLLQKDPDKRPASVSNLLEELPALLEIGARRGAFSPSVARDVPELLSVLVLAPPAGASREELARILLRNGAFSHGSRSERWVVAAFARFGGDATDQAAAAARAALAVKAAQPETTIAIATGPGFVSGEQPVGEAVERAVEALREGAPRGMVIVDAVTAGLVGGRFATTREGGRLLLTGSGAARDEARSLLGKTMPFVGRKRELELLLRSFEAIREEPVSRAVVVVAPAGMGKSRLLRELRARIEAREKDVLLLVGRAEPLGATAYAMLADALRGRGPRELSTTSERQASRGFVDGRVARAEIERTFLEFLRGESAARPVVLALEDVHHADARSVRLVERALVELQDQPLFVLALARPDVEDVYPRLWGDRAERMMLSPLVRRDAEELARAALGPEESEAVVERIATRAAGNPLFVEELARAARDAGEEGERPATLVAMLQARLGRLGPEARRALVAASIFGTRFWRGGVLALMDREGHGAFVDQALTALVRAELLEKQRTSRLVGDVEYGFRHVLVREAAYGLLGEEELALGHARAAAFLEAAGEHEAQVLAEHWQRGGDTARARVLHVRAAREAFERNDLAGTRTHAAKAEELGAAGAELGLVRGMACCILYWNKAWAEACQMGIEALPLLPKGSTWHCRVLGLVCTLTGLGVNAEAFPSYLDELLALTPDLEAQGAYAECLGRLLCLLAMRLDRGESHKALDRMRETLERTGAVDPSAHGWARLAAYEYGRTTTNEPLAMLEIIEDATLAFEAAGDARMRALCVARIGEALGALGALGEAEARFAEAEAQATAMDDALTKIGVRILRATFLAEQATKEAREEARALAAELVAEPGIGPFDAGIAWGIAARVSLAEGDAARALGEVDRGLELVDRMGLRRLSLTATRIRALSRLGRVAEAEALSRAALADMRAAGGLGAGEVDLRMAAAEALYAAGDADGFEGELRAALRLIGRELADVRDPEGQTRLLRDVPANAEAARLAREQFGESAVLTLLGAS</sequence>
<dbReference type="PROSITE" id="PS50011">
    <property type="entry name" value="PROTEIN_KINASE_DOM"/>
    <property type="match status" value="1"/>
</dbReference>
<dbReference type="Pfam" id="PF00069">
    <property type="entry name" value="Pkinase"/>
    <property type="match status" value="1"/>
</dbReference>
<dbReference type="Pfam" id="PF13191">
    <property type="entry name" value="AAA_16"/>
    <property type="match status" value="1"/>
</dbReference>
<keyword evidence="2" id="KW-0547">Nucleotide-binding</keyword>
<protein>
    <submittedName>
        <fullName evidence="6">Protein kinase</fullName>
    </submittedName>
</protein>
<dbReference type="Gene3D" id="3.30.200.20">
    <property type="entry name" value="Phosphorylase Kinase, domain 1"/>
    <property type="match status" value="1"/>
</dbReference>
<evidence type="ECO:0000313" key="6">
    <source>
        <dbReference type="EMBL" id="MDC3985685.1"/>
    </source>
</evidence>
<dbReference type="InterPro" id="IPR008271">
    <property type="entry name" value="Ser/Thr_kinase_AS"/>
</dbReference>
<dbReference type="Proteomes" id="UP001151081">
    <property type="component" value="Unassembled WGS sequence"/>
</dbReference>
<dbReference type="GO" id="GO:0004674">
    <property type="term" value="F:protein serine/threonine kinase activity"/>
    <property type="evidence" value="ECO:0007669"/>
    <property type="project" value="TreeGrafter"/>
</dbReference>
<dbReference type="CDD" id="cd14014">
    <property type="entry name" value="STKc_PknB_like"/>
    <property type="match status" value="1"/>
</dbReference>
<organism evidence="6 7">
    <name type="scientific">Polyangium jinanense</name>
    <dbReference type="NCBI Taxonomy" id="2829994"/>
    <lineage>
        <taxon>Bacteria</taxon>
        <taxon>Pseudomonadati</taxon>
        <taxon>Myxococcota</taxon>
        <taxon>Polyangia</taxon>
        <taxon>Polyangiales</taxon>
        <taxon>Polyangiaceae</taxon>
        <taxon>Polyangium</taxon>
    </lineage>
</organism>
<evidence type="ECO:0000313" key="7">
    <source>
        <dbReference type="Proteomes" id="UP001151081"/>
    </source>
</evidence>